<dbReference type="PANTHER" id="PTHR13383">
    <property type="entry name" value="RIBONUCLEASE H2 SUBUNIT B"/>
    <property type="match status" value="1"/>
</dbReference>
<dbReference type="EMBL" id="JANBOH010000003">
    <property type="protein sequence ID" value="KAJ1648555.1"/>
    <property type="molecule type" value="Genomic_DNA"/>
</dbReference>
<dbReference type="InterPro" id="IPR040456">
    <property type="entry name" value="RNase_H2_suB"/>
</dbReference>
<comment type="caution">
    <text evidence="2">The sequence shown here is derived from an EMBL/GenBank/DDBJ whole genome shotgun (WGS) entry which is preliminary data.</text>
</comment>
<evidence type="ECO:0000313" key="2">
    <source>
        <dbReference type="EMBL" id="KAJ1648555.1"/>
    </source>
</evidence>
<sequence>METVKRQVLIAPKQQQGQRLEQLRLPHPRTGDLRSYYADIQHETVLEAATVDMEGKRSWLGSDWVIGDGSISVLVPIDPMFLYLGLLTKMSTAGDDEWKYVDISVLQLETHDQMDAFSVKKLFSMASIQKRALNEFCLAKEITEGTSVVKIDSTKVLSWLKRKCSVDRFPKAMEGIISSKAQDKELVKQAKIREMALLVSEYLSPYWTNRLFAEFGGFDSVQEEGEHVLSKQVQAIQFDSPDSYTMGVPNPQTLTAMTKTDKPKTAKEKQMEKAAKKSKPIISFFQKKTTESKP</sequence>
<accession>A0A9W7XSF1</accession>
<dbReference type="Gene3D" id="1.10.20.120">
    <property type="match status" value="1"/>
</dbReference>
<evidence type="ECO:0000313" key="3">
    <source>
        <dbReference type="Proteomes" id="UP001145021"/>
    </source>
</evidence>
<dbReference type="GO" id="GO:0006401">
    <property type="term" value="P:RNA catabolic process"/>
    <property type="evidence" value="ECO:0007669"/>
    <property type="project" value="TreeGrafter"/>
</dbReference>
<dbReference type="PANTHER" id="PTHR13383:SF11">
    <property type="entry name" value="RIBONUCLEASE H2 SUBUNIT B"/>
    <property type="match status" value="1"/>
</dbReference>
<dbReference type="Proteomes" id="UP001145021">
    <property type="component" value="Unassembled WGS sequence"/>
</dbReference>
<name>A0A9W7XSF1_9FUNG</name>
<dbReference type="GO" id="GO:0032299">
    <property type="term" value="C:ribonuclease H2 complex"/>
    <property type="evidence" value="ECO:0007669"/>
    <property type="project" value="InterPro"/>
</dbReference>
<dbReference type="GO" id="GO:0005654">
    <property type="term" value="C:nucleoplasm"/>
    <property type="evidence" value="ECO:0007669"/>
    <property type="project" value="TreeGrafter"/>
</dbReference>
<evidence type="ECO:0000256" key="1">
    <source>
        <dbReference type="SAM" id="MobiDB-lite"/>
    </source>
</evidence>
<protein>
    <submittedName>
        <fullName evidence="2">Uncharacterized protein</fullName>
    </submittedName>
</protein>
<gene>
    <name evidence="2" type="ORF">LPJ64_000135</name>
</gene>
<keyword evidence="3" id="KW-1185">Reference proteome</keyword>
<proteinExistence type="predicted"/>
<dbReference type="Gene3D" id="2.20.25.530">
    <property type="match status" value="1"/>
</dbReference>
<dbReference type="AlphaFoldDB" id="A0A9W7XSF1"/>
<reference evidence="2" key="1">
    <citation type="submission" date="2022-07" db="EMBL/GenBank/DDBJ databases">
        <title>Phylogenomic reconstructions and comparative analyses of Kickxellomycotina fungi.</title>
        <authorList>
            <person name="Reynolds N.K."/>
            <person name="Stajich J.E."/>
            <person name="Barry K."/>
            <person name="Grigoriev I.V."/>
            <person name="Crous P."/>
            <person name="Smith M.E."/>
        </authorList>
    </citation>
    <scope>NUCLEOTIDE SEQUENCE</scope>
    <source>
        <strain evidence="2">NBRC 105413</strain>
    </source>
</reference>
<feature type="region of interest" description="Disordered" evidence="1">
    <location>
        <begin position="247"/>
        <end position="266"/>
    </location>
</feature>
<organism evidence="2 3">
    <name type="scientific">Coemansia asiatica</name>
    <dbReference type="NCBI Taxonomy" id="1052880"/>
    <lineage>
        <taxon>Eukaryota</taxon>
        <taxon>Fungi</taxon>
        <taxon>Fungi incertae sedis</taxon>
        <taxon>Zoopagomycota</taxon>
        <taxon>Kickxellomycotina</taxon>
        <taxon>Kickxellomycetes</taxon>
        <taxon>Kickxellales</taxon>
        <taxon>Kickxellaceae</taxon>
        <taxon>Coemansia</taxon>
    </lineage>
</organism>